<dbReference type="SMART" id="SM00532">
    <property type="entry name" value="LIGANc"/>
    <property type="match status" value="1"/>
</dbReference>
<dbReference type="InterPro" id="IPR013840">
    <property type="entry name" value="DNAligase_N"/>
</dbReference>
<evidence type="ECO:0000256" key="10">
    <source>
        <dbReference type="ARBA" id="ARBA00023027"/>
    </source>
</evidence>
<dbReference type="OrthoDB" id="9759736at2"/>
<evidence type="ECO:0000256" key="6">
    <source>
        <dbReference type="ARBA" id="ARBA00022723"/>
    </source>
</evidence>
<organism evidence="18 19">
    <name type="scientific">Haematospirillum jordaniae</name>
    <dbReference type="NCBI Taxonomy" id="1549855"/>
    <lineage>
        <taxon>Bacteria</taxon>
        <taxon>Pseudomonadati</taxon>
        <taxon>Pseudomonadota</taxon>
        <taxon>Alphaproteobacteria</taxon>
        <taxon>Rhodospirillales</taxon>
        <taxon>Novispirillaceae</taxon>
        <taxon>Haematospirillum</taxon>
    </lineage>
</organism>
<dbReference type="FunFam" id="3.30.470.30:FF:000001">
    <property type="entry name" value="DNA ligase"/>
    <property type="match status" value="1"/>
</dbReference>
<feature type="binding site" evidence="15">
    <location>
        <position position="299"/>
    </location>
    <ligand>
        <name>NAD(+)</name>
        <dbReference type="ChEBI" id="CHEBI:57540"/>
    </ligand>
</feature>
<dbReference type="InterPro" id="IPR001679">
    <property type="entry name" value="DNA_ligase"/>
</dbReference>
<feature type="binding site" evidence="15">
    <location>
        <position position="183"/>
    </location>
    <ligand>
        <name>NAD(+)</name>
        <dbReference type="ChEBI" id="CHEBI:57540"/>
    </ligand>
</feature>
<feature type="binding site" evidence="15">
    <location>
        <position position="123"/>
    </location>
    <ligand>
        <name>NAD(+)</name>
        <dbReference type="ChEBI" id="CHEBI:57540"/>
    </ligand>
</feature>
<dbReference type="Gene3D" id="1.10.150.20">
    <property type="entry name" value="5' to 3' exonuclease, C-terminal subdomain"/>
    <property type="match status" value="2"/>
</dbReference>
<dbReference type="Gene3D" id="2.40.50.140">
    <property type="entry name" value="Nucleic acid-binding proteins"/>
    <property type="match status" value="1"/>
</dbReference>
<dbReference type="InterPro" id="IPR001357">
    <property type="entry name" value="BRCT_dom"/>
</dbReference>
<dbReference type="Gene3D" id="3.40.50.10190">
    <property type="entry name" value="BRCT domain"/>
    <property type="match status" value="1"/>
</dbReference>
<dbReference type="GO" id="GO:0006260">
    <property type="term" value="P:DNA replication"/>
    <property type="evidence" value="ECO:0007669"/>
    <property type="project" value="UniProtKB-KW"/>
</dbReference>
<dbReference type="InterPro" id="IPR013839">
    <property type="entry name" value="DNAligase_adenylation"/>
</dbReference>
<evidence type="ECO:0000256" key="13">
    <source>
        <dbReference type="ARBA" id="ARBA00034005"/>
    </source>
</evidence>
<feature type="binding site" evidence="15">
    <location>
        <begin position="40"/>
        <end position="44"/>
    </location>
    <ligand>
        <name>NAD(+)</name>
        <dbReference type="ChEBI" id="CHEBI:57540"/>
    </ligand>
</feature>
<dbReference type="InterPro" id="IPR018239">
    <property type="entry name" value="DNA_ligase_AS"/>
</dbReference>
<dbReference type="SUPFAM" id="SSF50249">
    <property type="entry name" value="Nucleic acid-binding proteins"/>
    <property type="match status" value="1"/>
</dbReference>
<feature type="binding site" evidence="15">
    <location>
        <position position="420"/>
    </location>
    <ligand>
        <name>Zn(2+)</name>
        <dbReference type="ChEBI" id="CHEBI:29105"/>
    </ligand>
</feature>
<dbReference type="GO" id="GO:0046872">
    <property type="term" value="F:metal ion binding"/>
    <property type="evidence" value="ECO:0007669"/>
    <property type="project" value="UniProtKB-KW"/>
</dbReference>
<dbReference type="PANTHER" id="PTHR23389">
    <property type="entry name" value="CHROMOSOME TRANSMISSION FIDELITY FACTOR 18"/>
    <property type="match status" value="1"/>
</dbReference>
<keyword evidence="19" id="KW-1185">Reference proteome</keyword>
<dbReference type="KEGG" id="hjo:AY555_06050"/>
<keyword evidence="6 15" id="KW-0479">Metal-binding</keyword>
<evidence type="ECO:0000256" key="1">
    <source>
        <dbReference type="ARBA" id="ARBA00004067"/>
    </source>
</evidence>
<feature type="binding site" evidence="15">
    <location>
        <position position="441"/>
    </location>
    <ligand>
        <name>Zn(2+)</name>
        <dbReference type="ChEBI" id="CHEBI:29105"/>
    </ligand>
</feature>
<dbReference type="Pfam" id="PF03119">
    <property type="entry name" value="DNA_ligase_ZBD"/>
    <property type="match status" value="1"/>
</dbReference>
<keyword evidence="7 15" id="KW-0227">DNA damage</keyword>
<dbReference type="Pfam" id="PF03120">
    <property type="entry name" value="OB_DNA_ligase"/>
    <property type="match status" value="1"/>
</dbReference>
<dbReference type="NCBIfam" id="NF005932">
    <property type="entry name" value="PRK07956.1"/>
    <property type="match status" value="1"/>
</dbReference>
<dbReference type="InterPro" id="IPR004149">
    <property type="entry name" value="Znf_DNAligase_C4"/>
</dbReference>
<keyword evidence="12 15" id="KW-0464">Manganese</keyword>
<dbReference type="Gene3D" id="6.20.10.30">
    <property type="match status" value="1"/>
</dbReference>
<evidence type="ECO:0000313" key="18">
    <source>
        <dbReference type="EMBL" id="AMW34816.1"/>
    </source>
</evidence>
<comment type="catalytic activity">
    <reaction evidence="13 15 16">
        <text>NAD(+) + (deoxyribonucleotide)n-3'-hydroxyl + 5'-phospho-(deoxyribonucleotide)m = (deoxyribonucleotide)n+m + AMP + beta-nicotinamide D-nucleotide.</text>
        <dbReference type="EC" id="6.5.1.2"/>
    </reaction>
</comment>
<keyword evidence="9 15" id="KW-0460">Magnesium</keyword>
<feature type="binding site" evidence="15">
    <location>
        <position position="146"/>
    </location>
    <ligand>
        <name>NAD(+)</name>
        <dbReference type="ChEBI" id="CHEBI:57540"/>
    </ligand>
</feature>
<dbReference type="EMBL" id="CP014525">
    <property type="protein sequence ID" value="AMW34816.1"/>
    <property type="molecule type" value="Genomic_DNA"/>
</dbReference>
<dbReference type="PROSITE" id="PS50172">
    <property type="entry name" value="BRCT"/>
    <property type="match status" value="1"/>
</dbReference>
<dbReference type="CDD" id="cd17748">
    <property type="entry name" value="BRCT_DNA_ligase_like"/>
    <property type="match status" value="1"/>
</dbReference>
<dbReference type="InterPro" id="IPR033136">
    <property type="entry name" value="DNA_ligase_CS"/>
</dbReference>
<dbReference type="CDD" id="cd00114">
    <property type="entry name" value="LIGANc"/>
    <property type="match status" value="1"/>
</dbReference>
<dbReference type="GO" id="GO:0003911">
    <property type="term" value="F:DNA ligase (NAD+) activity"/>
    <property type="evidence" value="ECO:0007669"/>
    <property type="project" value="UniProtKB-UniRule"/>
</dbReference>
<dbReference type="Pfam" id="PF01653">
    <property type="entry name" value="DNA_ligase_aden"/>
    <property type="match status" value="1"/>
</dbReference>
<evidence type="ECO:0000256" key="8">
    <source>
        <dbReference type="ARBA" id="ARBA00022833"/>
    </source>
</evidence>
<dbReference type="Gene3D" id="3.30.470.30">
    <property type="entry name" value="DNA ligase/mRNA capping enzyme"/>
    <property type="match status" value="1"/>
</dbReference>
<feature type="binding site" evidence="15">
    <location>
        <position position="323"/>
    </location>
    <ligand>
        <name>NAD(+)</name>
        <dbReference type="ChEBI" id="CHEBI:57540"/>
    </ligand>
</feature>
<dbReference type="Gene3D" id="1.10.287.610">
    <property type="entry name" value="Helix hairpin bin"/>
    <property type="match status" value="1"/>
</dbReference>
<evidence type="ECO:0000256" key="7">
    <source>
        <dbReference type="ARBA" id="ARBA00022763"/>
    </source>
</evidence>
<dbReference type="GeneID" id="53316716"/>
<comment type="caution">
    <text evidence="15">Lacks conserved residue(s) required for the propagation of feature annotation.</text>
</comment>
<dbReference type="RefSeq" id="WP_066134747.1">
    <property type="nucleotide sequence ID" value="NZ_CP014525.1"/>
</dbReference>
<keyword evidence="10 15" id="KW-0520">NAD</keyword>
<dbReference type="PIRSF" id="PIRSF001604">
    <property type="entry name" value="LigA"/>
    <property type="match status" value="1"/>
</dbReference>
<evidence type="ECO:0000256" key="15">
    <source>
        <dbReference type="HAMAP-Rule" id="MF_01588"/>
    </source>
</evidence>
<dbReference type="Pfam" id="PF00533">
    <property type="entry name" value="BRCT"/>
    <property type="match status" value="1"/>
</dbReference>
<dbReference type="PANTHER" id="PTHR23389:SF9">
    <property type="entry name" value="DNA LIGASE"/>
    <property type="match status" value="1"/>
</dbReference>
<comment type="cofactor">
    <cofactor evidence="15">
        <name>Mg(2+)</name>
        <dbReference type="ChEBI" id="CHEBI:18420"/>
    </cofactor>
    <cofactor evidence="15">
        <name>Mn(2+)</name>
        <dbReference type="ChEBI" id="CHEBI:29035"/>
    </cofactor>
</comment>
<dbReference type="Pfam" id="PF12826">
    <property type="entry name" value="HHH_2"/>
    <property type="match status" value="1"/>
</dbReference>
<dbReference type="HAMAP" id="MF_01588">
    <property type="entry name" value="DNA_ligase_A"/>
    <property type="match status" value="1"/>
</dbReference>
<dbReference type="SUPFAM" id="SSF47781">
    <property type="entry name" value="RuvA domain 2-like"/>
    <property type="match status" value="1"/>
</dbReference>
<dbReference type="GO" id="GO:0005829">
    <property type="term" value="C:cytosol"/>
    <property type="evidence" value="ECO:0007669"/>
    <property type="project" value="TreeGrafter"/>
</dbReference>
<comment type="function">
    <text evidence="1 15">DNA ligase that catalyzes the formation of phosphodiester linkages between 5'-phosphoryl and 3'-hydroxyl groups in double-stranded DNA using NAD as a coenzyme and as the energy source for the reaction. It is essential for DNA replication and repair of damaged DNA.</text>
</comment>
<dbReference type="GO" id="GO:0006281">
    <property type="term" value="P:DNA repair"/>
    <property type="evidence" value="ECO:0007669"/>
    <property type="project" value="UniProtKB-KW"/>
</dbReference>
<evidence type="ECO:0000259" key="17">
    <source>
        <dbReference type="PROSITE" id="PS50172"/>
    </source>
</evidence>
<protein>
    <recommendedName>
        <fullName evidence="3 15">DNA ligase</fullName>
        <ecNumber evidence="2 15">6.5.1.2</ecNumber>
    </recommendedName>
    <alternativeName>
        <fullName evidence="15">Polydeoxyribonucleotide synthase [NAD(+)]</fullName>
    </alternativeName>
</protein>
<sequence>MKEIATLSRQEAVAEIEALSIELQRHDTLYHRDDAPVISDADYDALKRRLLALEEQFPDLRRLDSPSLRVGAPAATGFGKVRHKVPMLSLDNAFDAEETAEFVARARRFLSLPEDTILDILAEPKIDGLSFSARYEDGVFVRAATRGDGQEGEDITANLATVADLPARLKTSTPPRILEVRGEVYMRRDDFAALNSRHSARGGKVFANPRNAAAGSLRQLDAKITASRPLRLFCYAWGELDGFTPETHKGWLDQLQAWGLPVNPEHHLCRTLEDVEHFAADIYARRADLPYDIDGLVLKVNDVALQKRLGFVARAPRWAIARKFPSEQAQTRLRSIEIQVGRTGVLTPVAHLEPVTVGGVVVSRATLHNEDEIRRLDVRVGDLVTLQRAGDVIPQILGVITGQRPADSTPFVFPHTCPECGATATREDGAVAWRCTGGLTCPTQATERLKHFVSRNAFDIEGLGGKHIEAFFADALIRTPQDIFTLEARDRASLSKLKNRNGWGPASAEKLFDSINARRTITLDRFLFALGIPQVGQATARLLARHYGSLGTLLDTLDSIPGPDEEARLSEAWLTLIGIETIGPAVAQELLAFAREPHNRDVLRALQAEITILPVEEPDTTHSAIAGKTIVFTGTLTRMGRAEAKAKALALGAKVAGSVSAKTDLVVAGPGAGSKLKQAEALGVTIMDEDSFFDLVSNMT</sequence>
<evidence type="ECO:0000256" key="9">
    <source>
        <dbReference type="ARBA" id="ARBA00022842"/>
    </source>
</evidence>
<keyword evidence="4 15" id="KW-0436">Ligase</keyword>
<accession>A0A143DDR9</accession>
<name>A0A143DDR9_9PROT</name>
<dbReference type="AlphaFoldDB" id="A0A143DDR9"/>
<dbReference type="InterPro" id="IPR004150">
    <property type="entry name" value="NAD_DNA_ligase_OB"/>
</dbReference>
<dbReference type="PROSITE" id="PS01055">
    <property type="entry name" value="DNA_LIGASE_N1"/>
    <property type="match status" value="1"/>
</dbReference>
<feature type="binding site" evidence="15">
    <location>
        <position position="417"/>
    </location>
    <ligand>
        <name>Zn(2+)</name>
        <dbReference type="ChEBI" id="CHEBI:29105"/>
    </ligand>
</feature>
<feature type="binding site" evidence="15">
    <location>
        <begin position="89"/>
        <end position="90"/>
    </location>
    <ligand>
        <name>NAD(+)</name>
        <dbReference type="ChEBI" id="CHEBI:57540"/>
    </ligand>
</feature>
<evidence type="ECO:0000256" key="4">
    <source>
        <dbReference type="ARBA" id="ARBA00022598"/>
    </source>
</evidence>
<comment type="similarity">
    <text evidence="14 15">Belongs to the NAD-dependent DNA ligase family. LigA subfamily.</text>
</comment>
<evidence type="ECO:0000256" key="11">
    <source>
        <dbReference type="ARBA" id="ARBA00023204"/>
    </source>
</evidence>
<reference evidence="18 19" key="1">
    <citation type="submission" date="2016-02" db="EMBL/GenBank/DDBJ databases">
        <title>Complete Genome of H5569, the type strain of the newly described species Haematospirillium jordaniae.</title>
        <authorList>
            <person name="Nicholson A.C."/>
            <person name="Humrighouse B.W."/>
            <person name="Loparov V."/>
            <person name="McQuiston J.R."/>
        </authorList>
    </citation>
    <scope>NUCLEOTIDE SEQUENCE [LARGE SCALE GENOMIC DNA]</scope>
    <source>
        <strain evidence="18 19">H5569</strain>
    </source>
</reference>
<dbReference type="Proteomes" id="UP000076066">
    <property type="component" value="Chromosome"/>
</dbReference>
<dbReference type="NCBIfam" id="TIGR00575">
    <property type="entry name" value="dnlj"/>
    <property type="match status" value="1"/>
</dbReference>
<dbReference type="STRING" id="1549855.AY555_06050"/>
<feature type="active site" description="N6-AMP-lysine intermediate" evidence="15">
    <location>
        <position position="125"/>
    </location>
</feature>
<keyword evidence="8 15" id="KW-0862">Zinc</keyword>
<evidence type="ECO:0000256" key="16">
    <source>
        <dbReference type="RuleBase" id="RU000618"/>
    </source>
</evidence>
<dbReference type="InterPro" id="IPR012340">
    <property type="entry name" value="NA-bd_OB-fold"/>
</dbReference>
<dbReference type="PROSITE" id="PS01056">
    <property type="entry name" value="DNA_LIGASE_N2"/>
    <property type="match status" value="1"/>
</dbReference>
<dbReference type="FunFam" id="2.40.50.140:FF:000012">
    <property type="entry name" value="DNA ligase"/>
    <property type="match status" value="1"/>
</dbReference>
<dbReference type="EC" id="6.5.1.2" evidence="2 15"/>
<keyword evidence="5 15" id="KW-0235">DNA replication</keyword>
<keyword evidence="11 15" id="KW-0234">DNA repair</keyword>
<feature type="domain" description="BRCT" evidence="17">
    <location>
        <begin position="620"/>
        <end position="700"/>
    </location>
</feature>
<evidence type="ECO:0000256" key="14">
    <source>
        <dbReference type="ARBA" id="ARBA00060881"/>
    </source>
</evidence>
<dbReference type="SMART" id="SM00292">
    <property type="entry name" value="BRCT"/>
    <property type="match status" value="1"/>
</dbReference>
<dbReference type="InterPro" id="IPR036420">
    <property type="entry name" value="BRCT_dom_sf"/>
</dbReference>
<dbReference type="SUPFAM" id="SSF52113">
    <property type="entry name" value="BRCT domain"/>
    <property type="match status" value="1"/>
</dbReference>
<evidence type="ECO:0000256" key="3">
    <source>
        <dbReference type="ARBA" id="ARBA00013308"/>
    </source>
</evidence>
<dbReference type="InterPro" id="IPR041663">
    <property type="entry name" value="DisA/LigA_HHH"/>
</dbReference>
<evidence type="ECO:0000256" key="2">
    <source>
        <dbReference type="ARBA" id="ARBA00012722"/>
    </source>
</evidence>
<evidence type="ECO:0000313" key="19">
    <source>
        <dbReference type="Proteomes" id="UP000076066"/>
    </source>
</evidence>
<dbReference type="InterPro" id="IPR010994">
    <property type="entry name" value="RuvA_2-like"/>
</dbReference>
<evidence type="ECO:0000256" key="12">
    <source>
        <dbReference type="ARBA" id="ARBA00023211"/>
    </source>
</evidence>
<dbReference type="SUPFAM" id="SSF56091">
    <property type="entry name" value="DNA ligase/mRNA capping enzyme, catalytic domain"/>
    <property type="match status" value="1"/>
</dbReference>
<proteinExistence type="inferred from homology"/>
<evidence type="ECO:0000256" key="5">
    <source>
        <dbReference type="ARBA" id="ARBA00022705"/>
    </source>
</evidence>
<gene>
    <name evidence="15" type="primary">ligA</name>
    <name evidence="18" type="ORF">AY555_06050</name>
</gene>